<evidence type="ECO:0000313" key="7">
    <source>
        <dbReference type="Proteomes" id="UP000198539"/>
    </source>
</evidence>
<organism evidence="6 7">
    <name type="scientific">Roseicitreum antarcticum</name>
    <dbReference type="NCBI Taxonomy" id="564137"/>
    <lineage>
        <taxon>Bacteria</taxon>
        <taxon>Pseudomonadati</taxon>
        <taxon>Pseudomonadota</taxon>
        <taxon>Alphaproteobacteria</taxon>
        <taxon>Rhodobacterales</taxon>
        <taxon>Paracoccaceae</taxon>
        <taxon>Roseicitreum</taxon>
    </lineage>
</organism>
<dbReference type="InterPro" id="IPR050109">
    <property type="entry name" value="HTH-type_TetR-like_transc_reg"/>
</dbReference>
<reference evidence="6 7" key="1">
    <citation type="submission" date="2016-10" db="EMBL/GenBank/DDBJ databases">
        <authorList>
            <person name="de Groot N.N."/>
        </authorList>
    </citation>
    <scope>NUCLEOTIDE SEQUENCE [LARGE SCALE GENOMIC DNA]</scope>
    <source>
        <strain evidence="6 7">CGMCC 1.8894</strain>
    </source>
</reference>
<dbReference type="PANTHER" id="PTHR30055">
    <property type="entry name" value="HTH-TYPE TRANSCRIPTIONAL REGULATOR RUTR"/>
    <property type="match status" value="1"/>
</dbReference>
<dbReference type="Gene3D" id="1.10.357.10">
    <property type="entry name" value="Tetracycline Repressor, domain 2"/>
    <property type="match status" value="1"/>
</dbReference>
<dbReference type="Pfam" id="PF17937">
    <property type="entry name" value="TetR_C_28"/>
    <property type="match status" value="1"/>
</dbReference>
<accession>A0A1H2Z8X9</accession>
<protein>
    <submittedName>
        <fullName evidence="6">Transcriptional regulator, TetR family</fullName>
    </submittedName>
</protein>
<evidence type="ECO:0000256" key="3">
    <source>
        <dbReference type="ARBA" id="ARBA00023163"/>
    </source>
</evidence>
<evidence type="ECO:0000256" key="4">
    <source>
        <dbReference type="PROSITE-ProRule" id="PRU00335"/>
    </source>
</evidence>
<evidence type="ECO:0000259" key="5">
    <source>
        <dbReference type="PROSITE" id="PS50977"/>
    </source>
</evidence>
<evidence type="ECO:0000313" key="6">
    <source>
        <dbReference type="EMBL" id="SDX13229.1"/>
    </source>
</evidence>
<evidence type="ECO:0000256" key="1">
    <source>
        <dbReference type="ARBA" id="ARBA00023015"/>
    </source>
</evidence>
<dbReference type="PROSITE" id="PS50977">
    <property type="entry name" value="HTH_TETR_2"/>
    <property type="match status" value="1"/>
</dbReference>
<name>A0A1H2Z8X9_9RHOB</name>
<dbReference type="PRINTS" id="PR00455">
    <property type="entry name" value="HTHTETR"/>
</dbReference>
<keyword evidence="7" id="KW-1185">Reference proteome</keyword>
<keyword evidence="2 4" id="KW-0238">DNA-binding</keyword>
<dbReference type="OrthoDB" id="9809772at2"/>
<keyword evidence="1" id="KW-0805">Transcription regulation</keyword>
<dbReference type="Proteomes" id="UP000198539">
    <property type="component" value="Unassembled WGS sequence"/>
</dbReference>
<dbReference type="Pfam" id="PF00440">
    <property type="entry name" value="TetR_N"/>
    <property type="match status" value="1"/>
</dbReference>
<gene>
    <name evidence="6" type="ORF">SAMN04488238_105271</name>
</gene>
<feature type="DNA-binding region" description="H-T-H motif" evidence="4">
    <location>
        <begin position="29"/>
        <end position="48"/>
    </location>
</feature>
<dbReference type="AlphaFoldDB" id="A0A1H2Z8X9"/>
<feature type="domain" description="HTH tetR-type" evidence="5">
    <location>
        <begin position="6"/>
        <end position="66"/>
    </location>
</feature>
<keyword evidence="3" id="KW-0804">Transcription</keyword>
<dbReference type="RefSeq" id="WP_092888981.1">
    <property type="nucleotide sequence ID" value="NZ_CP061502.1"/>
</dbReference>
<dbReference type="EMBL" id="FNOM01000005">
    <property type="protein sequence ID" value="SDX13229.1"/>
    <property type="molecule type" value="Genomic_DNA"/>
</dbReference>
<proteinExistence type="predicted"/>
<dbReference type="InterPro" id="IPR009057">
    <property type="entry name" value="Homeodomain-like_sf"/>
</dbReference>
<dbReference type="SUPFAM" id="SSF46689">
    <property type="entry name" value="Homeodomain-like"/>
    <property type="match status" value="1"/>
</dbReference>
<dbReference type="PANTHER" id="PTHR30055:SF234">
    <property type="entry name" value="HTH-TYPE TRANSCRIPTIONAL REGULATOR BETI"/>
    <property type="match status" value="1"/>
</dbReference>
<dbReference type="GO" id="GO:0003700">
    <property type="term" value="F:DNA-binding transcription factor activity"/>
    <property type="evidence" value="ECO:0007669"/>
    <property type="project" value="TreeGrafter"/>
</dbReference>
<sequence>MARDTGQTRAKILAAAGDLAREHGPGKLSLDAVAARAGVSKGGLLYHFASKSALMEGLVTDHLARLEAALRAGENTGRPDGVIAAYLAEFRRECAAKAGPPAGLLAALVEDPTILEPVRQQERAFLDLIRSNATDPDMATAAFLVVHGIRTMQLMNVSVLTQAEEAAVMGWIAARLEPPQD</sequence>
<dbReference type="InterPro" id="IPR041479">
    <property type="entry name" value="TetR_CgmR_C"/>
</dbReference>
<dbReference type="GO" id="GO:0000976">
    <property type="term" value="F:transcription cis-regulatory region binding"/>
    <property type="evidence" value="ECO:0007669"/>
    <property type="project" value="TreeGrafter"/>
</dbReference>
<dbReference type="STRING" id="564137.SAMN04488238_105271"/>
<dbReference type="InterPro" id="IPR001647">
    <property type="entry name" value="HTH_TetR"/>
</dbReference>
<evidence type="ECO:0000256" key="2">
    <source>
        <dbReference type="ARBA" id="ARBA00023125"/>
    </source>
</evidence>